<dbReference type="InParanoid" id="G9MK13"/>
<dbReference type="RefSeq" id="XP_013960014.1">
    <property type="nucleotide sequence ID" value="XM_014104539.1"/>
</dbReference>
<reference evidence="2 3" key="1">
    <citation type="journal article" date="2011" name="Genome Biol.">
        <title>Comparative genome sequence analysis underscores mycoparasitism as the ancestral life style of Trichoderma.</title>
        <authorList>
            <person name="Kubicek C.P."/>
            <person name="Herrera-Estrella A."/>
            <person name="Seidl-Seiboth V."/>
            <person name="Martinez D.A."/>
            <person name="Druzhinina I.S."/>
            <person name="Thon M."/>
            <person name="Zeilinger S."/>
            <person name="Casas-Flores S."/>
            <person name="Horwitz B.A."/>
            <person name="Mukherjee P.K."/>
            <person name="Mukherjee M."/>
            <person name="Kredics L."/>
            <person name="Alcaraz L.D."/>
            <person name="Aerts A."/>
            <person name="Antal Z."/>
            <person name="Atanasova L."/>
            <person name="Cervantes-Badillo M.G."/>
            <person name="Challacombe J."/>
            <person name="Chertkov O."/>
            <person name="McCluskey K."/>
            <person name="Coulpier F."/>
            <person name="Deshpande N."/>
            <person name="von Doehren H."/>
            <person name="Ebbole D.J."/>
            <person name="Esquivel-Naranjo E.U."/>
            <person name="Fekete E."/>
            <person name="Flipphi M."/>
            <person name="Glaser F."/>
            <person name="Gomez-Rodriguez E.Y."/>
            <person name="Gruber S."/>
            <person name="Han C."/>
            <person name="Henrissat B."/>
            <person name="Hermosa R."/>
            <person name="Hernandez-Onate M."/>
            <person name="Karaffa L."/>
            <person name="Kosti I."/>
            <person name="Le Crom S."/>
            <person name="Lindquist E."/>
            <person name="Lucas S."/>
            <person name="Luebeck M."/>
            <person name="Luebeck P.S."/>
            <person name="Margeot A."/>
            <person name="Metz B."/>
            <person name="Misra M."/>
            <person name="Nevalainen H."/>
            <person name="Omann M."/>
            <person name="Packer N."/>
            <person name="Perrone G."/>
            <person name="Uresti-Rivera E.E."/>
            <person name="Salamov A."/>
            <person name="Schmoll M."/>
            <person name="Seiboth B."/>
            <person name="Shapiro H."/>
            <person name="Sukno S."/>
            <person name="Tamayo-Ramos J.A."/>
            <person name="Tisch D."/>
            <person name="Wiest A."/>
            <person name="Wilkinson H.H."/>
            <person name="Zhang M."/>
            <person name="Coutinho P.M."/>
            <person name="Kenerley C.M."/>
            <person name="Monte E."/>
            <person name="Baker S.E."/>
            <person name="Grigoriev I.V."/>
        </authorList>
    </citation>
    <scope>NUCLEOTIDE SEQUENCE [LARGE SCALE GENOMIC DNA]</scope>
    <source>
        <strain evidence="3">Gv29-8 / FGSC 10586</strain>
    </source>
</reference>
<name>G9MK13_HYPVG</name>
<keyword evidence="1" id="KW-0732">Signal</keyword>
<dbReference type="EMBL" id="ABDF02000003">
    <property type="protein sequence ID" value="EHK25818.1"/>
    <property type="molecule type" value="Genomic_DNA"/>
</dbReference>
<gene>
    <name evidence="2" type="ORF">TRIVIDRAFT_219580</name>
</gene>
<evidence type="ECO:0000313" key="3">
    <source>
        <dbReference type="Proteomes" id="UP000007115"/>
    </source>
</evidence>
<evidence type="ECO:0000313" key="2">
    <source>
        <dbReference type="EMBL" id="EHK25818.1"/>
    </source>
</evidence>
<comment type="caution">
    <text evidence="2">The sequence shown here is derived from an EMBL/GenBank/DDBJ whole genome shotgun (WGS) entry which is preliminary data.</text>
</comment>
<dbReference type="HOGENOM" id="CLU_1635632_0_0_1"/>
<feature type="signal peptide" evidence="1">
    <location>
        <begin position="1"/>
        <end position="17"/>
    </location>
</feature>
<evidence type="ECO:0000256" key="1">
    <source>
        <dbReference type="SAM" id="SignalP"/>
    </source>
</evidence>
<feature type="chain" id="PRO_5003523573" evidence="1">
    <location>
        <begin position="18"/>
        <end position="162"/>
    </location>
</feature>
<dbReference type="OrthoDB" id="3660930at2759"/>
<proteinExistence type="predicted"/>
<keyword evidence="3" id="KW-1185">Reference proteome</keyword>
<dbReference type="AlphaFoldDB" id="G9MK13"/>
<dbReference type="GeneID" id="25791423"/>
<dbReference type="Proteomes" id="UP000007115">
    <property type="component" value="Unassembled WGS sequence"/>
</dbReference>
<accession>G9MK13</accession>
<dbReference type="VEuPathDB" id="FungiDB:TRIVIDRAFT_219580"/>
<sequence>MKTFQAALLLMVSIASAVQPNNLATRSMHAQQLCGSLEVMKMDINQIPDGISLDNVRMLTNWHLLSILGQGGLVIMLPLMAAPGDTAGSPVMLTASGVGLPPMVDTVLGQRVRLLKTAVKMMRLLVAGSAANVAAAAADWTHCIGSRIRPFIDDCFQGIFKK</sequence>
<protein>
    <submittedName>
        <fullName evidence="2">Uncharacterized protein</fullName>
    </submittedName>
</protein>
<organism evidence="2 3">
    <name type="scientific">Hypocrea virens (strain Gv29-8 / FGSC 10586)</name>
    <name type="common">Gliocladium virens</name>
    <name type="synonym">Trichoderma virens</name>
    <dbReference type="NCBI Taxonomy" id="413071"/>
    <lineage>
        <taxon>Eukaryota</taxon>
        <taxon>Fungi</taxon>
        <taxon>Dikarya</taxon>
        <taxon>Ascomycota</taxon>
        <taxon>Pezizomycotina</taxon>
        <taxon>Sordariomycetes</taxon>
        <taxon>Hypocreomycetidae</taxon>
        <taxon>Hypocreales</taxon>
        <taxon>Hypocreaceae</taxon>
        <taxon>Trichoderma</taxon>
    </lineage>
</organism>